<dbReference type="GO" id="GO:0051301">
    <property type="term" value="P:cell division"/>
    <property type="evidence" value="ECO:0007669"/>
    <property type="project" value="UniProtKB-KW"/>
</dbReference>
<evidence type="ECO:0000256" key="5">
    <source>
        <dbReference type="ARBA" id="ARBA00022776"/>
    </source>
</evidence>
<dbReference type="Pfam" id="PF03980">
    <property type="entry name" value="Nnf1"/>
    <property type="match status" value="1"/>
</dbReference>
<evidence type="ECO:0000256" key="1">
    <source>
        <dbReference type="ARBA" id="ARBA00004123"/>
    </source>
</evidence>
<feature type="compositionally biased region" description="Low complexity" evidence="10">
    <location>
        <begin position="10"/>
        <end position="20"/>
    </location>
</feature>
<keyword evidence="9" id="KW-0137">Centromere</keyword>
<dbReference type="OrthoDB" id="18453at2759"/>
<name>A0A8H4Q6T7_9HYPO</name>
<keyword evidence="3" id="KW-0158">Chromosome</keyword>
<evidence type="ECO:0000256" key="9">
    <source>
        <dbReference type="ARBA" id="ARBA00023328"/>
    </source>
</evidence>
<keyword evidence="5" id="KW-0498">Mitosis</keyword>
<evidence type="ECO:0000256" key="8">
    <source>
        <dbReference type="ARBA" id="ARBA00023306"/>
    </source>
</evidence>
<proteinExistence type="predicted"/>
<organism evidence="11 12">
    <name type="scientific">Ophiocordyceps camponoti-floridani</name>
    <dbReference type="NCBI Taxonomy" id="2030778"/>
    <lineage>
        <taxon>Eukaryota</taxon>
        <taxon>Fungi</taxon>
        <taxon>Dikarya</taxon>
        <taxon>Ascomycota</taxon>
        <taxon>Pezizomycotina</taxon>
        <taxon>Sordariomycetes</taxon>
        <taxon>Hypocreomycetidae</taxon>
        <taxon>Hypocreales</taxon>
        <taxon>Ophiocordycipitaceae</taxon>
        <taxon>Ophiocordyceps</taxon>
    </lineage>
</organism>
<dbReference type="GO" id="GO:0000444">
    <property type="term" value="C:MIS12/MIND type complex"/>
    <property type="evidence" value="ECO:0007669"/>
    <property type="project" value="InterPro"/>
</dbReference>
<accession>A0A8H4Q6T7</accession>
<evidence type="ECO:0000313" key="11">
    <source>
        <dbReference type="EMBL" id="KAF4587764.1"/>
    </source>
</evidence>
<evidence type="ECO:0000256" key="6">
    <source>
        <dbReference type="ARBA" id="ARBA00022838"/>
    </source>
</evidence>
<evidence type="ECO:0000256" key="2">
    <source>
        <dbReference type="ARBA" id="ARBA00004629"/>
    </source>
</evidence>
<evidence type="ECO:0000313" key="12">
    <source>
        <dbReference type="Proteomes" id="UP000562929"/>
    </source>
</evidence>
<dbReference type="Proteomes" id="UP000562929">
    <property type="component" value="Unassembled WGS sequence"/>
</dbReference>
<keyword evidence="12" id="KW-1185">Reference proteome</keyword>
<gene>
    <name evidence="11" type="ORF">GQ602_004457</name>
</gene>
<protein>
    <submittedName>
        <fullName evidence="11">Kinetochore-associated protein NNF1</fullName>
    </submittedName>
</protein>
<evidence type="ECO:0000256" key="4">
    <source>
        <dbReference type="ARBA" id="ARBA00022618"/>
    </source>
</evidence>
<comment type="subcellular location">
    <subcellularLocation>
        <location evidence="2">Chromosome</location>
        <location evidence="2">Centromere</location>
        <location evidence="2">Kinetochore</location>
    </subcellularLocation>
    <subcellularLocation>
        <location evidence="1">Nucleus</location>
    </subcellularLocation>
</comment>
<evidence type="ECO:0000256" key="7">
    <source>
        <dbReference type="ARBA" id="ARBA00023242"/>
    </source>
</evidence>
<dbReference type="InterPro" id="IPR007128">
    <property type="entry name" value="PMF1/Nnf1"/>
</dbReference>
<keyword evidence="6" id="KW-0995">Kinetochore</keyword>
<keyword evidence="4" id="KW-0132">Cell division</keyword>
<comment type="caution">
    <text evidence="11">The sequence shown here is derived from an EMBL/GenBank/DDBJ whole genome shotgun (WGS) entry which is preliminary data.</text>
</comment>
<feature type="region of interest" description="Disordered" evidence="10">
    <location>
        <begin position="1"/>
        <end position="24"/>
    </location>
</feature>
<dbReference type="EMBL" id="JAACLJ010000004">
    <property type="protein sequence ID" value="KAF4587764.1"/>
    <property type="molecule type" value="Genomic_DNA"/>
</dbReference>
<reference evidence="11 12" key="1">
    <citation type="journal article" date="2020" name="G3 (Bethesda)">
        <title>Genetic Underpinnings of Host Manipulation by Ophiocordyceps as Revealed by Comparative Transcriptomics.</title>
        <authorList>
            <person name="Will I."/>
            <person name="Das B."/>
            <person name="Trinh T."/>
            <person name="Brachmann A."/>
            <person name="Ohm R.A."/>
            <person name="de Bekker C."/>
        </authorList>
    </citation>
    <scope>NUCLEOTIDE SEQUENCE [LARGE SCALE GENOMIC DNA]</scope>
    <source>
        <strain evidence="11 12">EC05</strain>
    </source>
</reference>
<keyword evidence="7" id="KW-0539">Nucleus</keyword>
<evidence type="ECO:0000256" key="10">
    <source>
        <dbReference type="SAM" id="MobiDB-lite"/>
    </source>
</evidence>
<keyword evidence="8" id="KW-0131">Cell cycle</keyword>
<evidence type="ECO:0000256" key="3">
    <source>
        <dbReference type="ARBA" id="ARBA00022454"/>
    </source>
</evidence>
<sequence>MPAEEPPPQQQKQQQQQQQPGPRATRLHETYTLALTRTLAKISAPDVFAACYPCIEKGAGGLLAQVRAQMVGKLREKCEREFENIVVARDPRNRPRQPQQPPSHHTVCPPQILAAHHAAHLLPHRSVLHAKLDNARARNARLARLVRRQRRRRGLCSGGLRAWWGM</sequence>
<dbReference type="GO" id="GO:0005634">
    <property type="term" value="C:nucleus"/>
    <property type="evidence" value="ECO:0007669"/>
    <property type="project" value="UniProtKB-SubCell"/>
</dbReference>
<dbReference type="AlphaFoldDB" id="A0A8H4Q6T7"/>